<reference evidence="6 7" key="1">
    <citation type="submission" date="2024-06" db="EMBL/GenBank/DDBJ databases">
        <authorList>
            <person name="Steensen K."/>
            <person name="Seneca J."/>
            <person name="Bartlau N."/>
            <person name="Yu A.X."/>
            <person name="Polz M.F."/>
        </authorList>
    </citation>
    <scope>NUCLEOTIDE SEQUENCE [LARGE SCALE GENOMIC DNA]</scope>
    <source>
        <strain evidence="6 7">1F9</strain>
    </source>
</reference>
<evidence type="ECO:0000256" key="1">
    <source>
        <dbReference type="ARBA" id="ARBA00010923"/>
    </source>
</evidence>
<dbReference type="SUPFAM" id="SSF116734">
    <property type="entry name" value="DNA methylase specificity domain"/>
    <property type="match status" value="2"/>
</dbReference>
<keyword evidence="3" id="KW-0238">DNA-binding</keyword>
<dbReference type="PANTHER" id="PTHR30408">
    <property type="entry name" value="TYPE-1 RESTRICTION ENZYME ECOKI SPECIFICITY PROTEIN"/>
    <property type="match status" value="1"/>
</dbReference>
<dbReference type="EMBL" id="JBGOOL010000091">
    <property type="protein sequence ID" value="MEZ8055665.1"/>
    <property type="molecule type" value="Genomic_DNA"/>
</dbReference>
<gene>
    <name evidence="6" type="ORF">ACED57_21365</name>
</gene>
<sequence length="417" mass="47633">MSNNYSFEILHWEKNFGKPIESWTYLPIEKLIKERKDSRVNDGSLKLCSLTIEDGVVEKTERYNREFLLKNQEDNKYKCVHPNDIVINPMNLRFGAIAKSEHPEPVLVSGYYNVVSASKLVDTDYLNAFLKSTAMNYMYERVALGTLNEKKRVHLSELKKIVVPIPTIKEQLKIGQILSTWDKATITTEKLIETSKKQKKALMQQLLTGRKRLVNPETGKMFEGEWEQFSFGDIANISSKKHDPKKATISVPCVELEHIKQETGGILGTADSTDLASIKNKFTAGDVLFGKLRPYLKKYAFPSFDGVCSTEIWVLKAKKTIQPEYLYHFVQTNIFISEANKSAGSKMPRADWGVVSELILKLPSLEEQEKITAVLNAVDEQLELLEAKLAHFTQEKKALMQQLLTGKRRVNAEKQWR</sequence>
<feature type="domain" description="Type I restriction modification DNA specificity" evidence="5">
    <location>
        <begin position="70"/>
        <end position="190"/>
    </location>
</feature>
<evidence type="ECO:0000259" key="5">
    <source>
        <dbReference type="Pfam" id="PF01420"/>
    </source>
</evidence>
<dbReference type="InterPro" id="IPR052021">
    <property type="entry name" value="Type-I_RS_S_subunit"/>
</dbReference>
<evidence type="ECO:0000313" key="6">
    <source>
        <dbReference type="EMBL" id="MEZ8055665.1"/>
    </source>
</evidence>
<evidence type="ECO:0000256" key="2">
    <source>
        <dbReference type="ARBA" id="ARBA00022747"/>
    </source>
</evidence>
<protein>
    <submittedName>
        <fullName evidence="6">Restriction endonuclease subunit S</fullName>
        <ecNumber evidence="6">3.1.21.-</ecNumber>
    </submittedName>
</protein>
<keyword evidence="4" id="KW-0175">Coiled coil</keyword>
<dbReference type="GO" id="GO:0004519">
    <property type="term" value="F:endonuclease activity"/>
    <property type="evidence" value="ECO:0007669"/>
    <property type="project" value="UniProtKB-KW"/>
</dbReference>
<feature type="coiled-coil region" evidence="4">
    <location>
        <begin position="368"/>
        <end position="402"/>
    </location>
</feature>
<organism evidence="6 7">
    <name type="scientific">Vibrio atlanticus</name>
    <dbReference type="NCBI Taxonomy" id="693153"/>
    <lineage>
        <taxon>Bacteria</taxon>
        <taxon>Pseudomonadati</taxon>
        <taxon>Pseudomonadota</taxon>
        <taxon>Gammaproteobacteria</taxon>
        <taxon>Vibrionales</taxon>
        <taxon>Vibrionaceae</taxon>
        <taxon>Vibrio</taxon>
    </lineage>
</organism>
<dbReference type="Gene3D" id="3.90.220.20">
    <property type="entry name" value="DNA methylase specificity domains"/>
    <property type="match status" value="2"/>
</dbReference>
<dbReference type="Pfam" id="PF01420">
    <property type="entry name" value="Methylase_S"/>
    <property type="match status" value="2"/>
</dbReference>
<keyword evidence="6" id="KW-0378">Hydrolase</keyword>
<keyword evidence="7" id="KW-1185">Reference proteome</keyword>
<evidence type="ECO:0000256" key="3">
    <source>
        <dbReference type="ARBA" id="ARBA00023125"/>
    </source>
</evidence>
<dbReference type="GO" id="GO:0016787">
    <property type="term" value="F:hydrolase activity"/>
    <property type="evidence" value="ECO:0007669"/>
    <property type="project" value="UniProtKB-KW"/>
</dbReference>
<keyword evidence="6" id="KW-0540">Nuclease</keyword>
<keyword evidence="2" id="KW-0680">Restriction system</keyword>
<dbReference type="EC" id="3.1.21.-" evidence="6"/>
<evidence type="ECO:0000313" key="7">
    <source>
        <dbReference type="Proteomes" id="UP001569175"/>
    </source>
</evidence>
<dbReference type="InterPro" id="IPR044946">
    <property type="entry name" value="Restrct_endonuc_typeI_TRD_sf"/>
</dbReference>
<evidence type="ECO:0000256" key="4">
    <source>
        <dbReference type="SAM" id="Coils"/>
    </source>
</evidence>
<comment type="similarity">
    <text evidence="1">Belongs to the type-I restriction system S methylase family.</text>
</comment>
<keyword evidence="6" id="KW-0255">Endonuclease</keyword>
<accession>A0ABV4KTE4</accession>
<feature type="domain" description="Type I restriction modification DNA specificity" evidence="5">
    <location>
        <begin position="225"/>
        <end position="390"/>
    </location>
</feature>
<name>A0ABV4KTE4_9VIBR</name>
<proteinExistence type="inferred from homology"/>
<dbReference type="Proteomes" id="UP001569175">
    <property type="component" value="Unassembled WGS sequence"/>
</dbReference>
<comment type="caution">
    <text evidence="6">The sequence shown here is derived from an EMBL/GenBank/DDBJ whole genome shotgun (WGS) entry which is preliminary data.</text>
</comment>
<dbReference type="RefSeq" id="WP_371708451.1">
    <property type="nucleotide sequence ID" value="NZ_JBFRME010000072.1"/>
</dbReference>
<dbReference type="InterPro" id="IPR000055">
    <property type="entry name" value="Restrct_endonuc_typeI_TRD"/>
</dbReference>
<dbReference type="PANTHER" id="PTHR30408:SF12">
    <property type="entry name" value="TYPE I RESTRICTION ENZYME MJAVIII SPECIFICITY SUBUNIT"/>
    <property type="match status" value="1"/>
</dbReference>